<proteinExistence type="predicted"/>
<name>A0A9D1CVC0_9FIRM</name>
<organism evidence="1 2">
    <name type="scientific">Candidatus Pullichristensenella stercorigallinarum</name>
    <dbReference type="NCBI Taxonomy" id="2840909"/>
    <lineage>
        <taxon>Bacteria</taxon>
        <taxon>Bacillati</taxon>
        <taxon>Bacillota</taxon>
        <taxon>Clostridia</taxon>
        <taxon>Candidatus Pullichristensenella</taxon>
    </lineage>
</organism>
<reference evidence="1" key="2">
    <citation type="journal article" date="2021" name="PeerJ">
        <title>Extensive microbial diversity within the chicken gut microbiome revealed by metagenomics and culture.</title>
        <authorList>
            <person name="Gilroy R."/>
            <person name="Ravi A."/>
            <person name="Getino M."/>
            <person name="Pursley I."/>
            <person name="Horton D.L."/>
            <person name="Alikhan N.F."/>
            <person name="Baker D."/>
            <person name="Gharbi K."/>
            <person name="Hall N."/>
            <person name="Watson M."/>
            <person name="Adriaenssens E.M."/>
            <person name="Foster-Nyarko E."/>
            <person name="Jarju S."/>
            <person name="Secka A."/>
            <person name="Antonio M."/>
            <person name="Oren A."/>
            <person name="Chaudhuri R.R."/>
            <person name="La Ragione R."/>
            <person name="Hildebrand F."/>
            <person name="Pallen M.J."/>
        </authorList>
    </citation>
    <scope>NUCLEOTIDE SEQUENCE</scope>
    <source>
        <strain evidence="1">ChiSjej6B24-2974</strain>
    </source>
</reference>
<evidence type="ECO:0000313" key="1">
    <source>
        <dbReference type="EMBL" id="HIQ81847.1"/>
    </source>
</evidence>
<sequence>MKTKKQPAQLAWAPNPTREIRVTTIGDRRALLENHTGLLEYSPECVRVRCRRGAACVCGQGLALREVRKDALIVTGLIEKVELEHDSSAG</sequence>
<dbReference type="AlphaFoldDB" id="A0A9D1CVC0"/>
<dbReference type="Proteomes" id="UP000824260">
    <property type="component" value="Unassembled WGS sequence"/>
</dbReference>
<gene>
    <name evidence="1" type="ORF">IAA52_01960</name>
</gene>
<dbReference type="InterPro" id="IPR022476">
    <property type="entry name" value="Spore_YabP/YqfC"/>
</dbReference>
<evidence type="ECO:0000313" key="2">
    <source>
        <dbReference type="Proteomes" id="UP000824260"/>
    </source>
</evidence>
<reference evidence="1" key="1">
    <citation type="submission" date="2020-10" db="EMBL/GenBank/DDBJ databases">
        <authorList>
            <person name="Gilroy R."/>
        </authorList>
    </citation>
    <scope>NUCLEOTIDE SEQUENCE</scope>
    <source>
        <strain evidence="1">ChiSjej6B24-2974</strain>
    </source>
</reference>
<dbReference type="EMBL" id="DVFZ01000020">
    <property type="protein sequence ID" value="HIQ81847.1"/>
    <property type="molecule type" value="Genomic_DNA"/>
</dbReference>
<accession>A0A9D1CVC0</accession>
<dbReference type="Pfam" id="PF07873">
    <property type="entry name" value="YabP"/>
    <property type="match status" value="1"/>
</dbReference>
<comment type="caution">
    <text evidence="1">The sequence shown here is derived from an EMBL/GenBank/DDBJ whole genome shotgun (WGS) entry which is preliminary data.</text>
</comment>
<protein>
    <submittedName>
        <fullName evidence="1">YabP/YqfC family sporulation protein</fullName>
    </submittedName>
</protein>